<accession>A0A1R1C4X6</accession>
<dbReference type="Proteomes" id="UP000187134">
    <property type="component" value="Unassembled WGS sequence"/>
</dbReference>
<dbReference type="Gene3D" id="3.40.50.1820">
    <property type="entry name" value="alpha/beta hydrolase"/>
    <property type="match status" value="1"/>
</dbReference>
<dbReference type="AlphaFoldDB" id="A0A1R1C4X6"/>
<dbReference type="GO" id="GO:0016787">
    <property type="term" value="F:hydrolase activity"/>
    <property type="evidence" value="ECO:0007669"/>
    <property type="project" value="UniProtKB-KW"/>
</dbReference>
<feature type="transmembrane region" description="Helical" evidence="1">
    <location>
        <begin position="6"/>
        <end position="25"/>
    </location>
</feature>
<organism evidence="4 5">
    <name type="scientific">Paenibacillus amylolyticus</name>
    <dbReference type="NCBI Taxonomy" id="1451"/>
    <lineage>
        <taxon>Bacteria</taxon>
        <taxon>Bacillati</taxon>
        <taxon>Bacillota</taxon>
        <taxon>Bacilli</taxon>
        <taxon>Bacillales</taxon>
        <taxon>Paenibacillaceae</taxon>
        <taxon>Paenibacillus</taxon>
    </lineage>
</organism>
<evidence type="ECO:0000259" key="3">
    <source>
        <dbReference type="Pfam" id="PF03959"/>
    </source>
</evidence>
<dbReference type="EMBL" id="MRTJ01000001">
    <property type="protein sequence ID" value="OMF17165.1"/>
    <property type="molecule type" value="Genomic_DNA"/>
</dbReference>
<dbReference type="InterPro" id="IPR029058">
    <property type="entry name" value="AB_hydrolase_fold"/>
</dbReference>
<dbReference type="InterPro" id="IPR005645">
    <property type="entry name" value="FSH-like_dom"/>
</dbReference>
<reference evidence="4 5" key="1">
    <citation type="submission" date="2016-11" db="EMBL/GenBank/DDBJ databases">
        <title>Paenibacillus species isolates.</title>
        <authorList>
            <person name="Beno S.M."/>
        </authorList>
    </citation>
    <scope>NUCLEOTIDE SEQUENCE [LARGE SCALE GENOMIC DNA]</scope>
    <source>
        <strain evidence="4 5">FSL H8-0246</strain>
    </source>
</reference>
<keyword evidence="4" id="KW-0378">Hydrolase</keyword>
<proteinExistence type="predicted"/>
<name>A0A1R1C4X6_PAEAM</name>
<comment type="caution">
    <text evidence="4">The sequence shown here is derived from an EMBL/GenBank/DDBJ whole genome shotgun (WGS) entry which is preliminary data.</text>
</comment>
<dbReference type="OrthoDB" id="9776685at2"/>
<dbReference type="SUPFAM" id="SSF53474">
    <property type="entry name" value="alpha/beta-Hydrolases"/>
    <property type="match status" value="1"/>
</dbReference>
<gene>
    <name evidence="4" type="ORF">BK131_04140</name>
</gene>
<feature type="domain" description="Serine hydrolase" evidence="3">
    <location>
        <begin position="233"/>
        <end position="285"/>
    </location>
</feature>
<dbReference type="InterPro" id="IPR000073">
    <property type="entry name" value="AB_hydrolase_1"/>
</dbReference>
<dbReference type="PANTHER" id="PTHR43358">
    <property type="entry name" value="ALPHA/BETA-HYDROLASE"/>
    <property type="match status" value="1"/>
</dbReference>
<evidence type="ECO:0000256" key="1">
    <source>
        <dbReference type="SAM" id="Phobius"/>
    </source>
</evidence>
<protein>
    <submittedName>
        <fullName evidence="4">Alpha/beta hydrolase</fullName>
    </submittedName>
</protein>
<keyword evidence="1" id="KW-0472">Membrane</keyword>
<dbReference type="Pfam" id="PF00561">
    <property type="entry name" value="Abhydrolase_1"/>
    <property type="match status" value="1"/>
</dbReference>
<sequence length="325" mass="35959">MLFYVLAALILIVLALLWAGGLYFFKTAIRRTPKTFLVDNPNLMPEPDNEIISSAADLKWLDAQPAEEISIQSHDGLKLHGTWLSSNSGSDQTVILAHGYSGKGREMAGFARFYGEKHGYNVLMPDDRGHGQSEGDIIGFGWLDRKDYVQWTNWVLEKVGTQGEIILHGISMGGATVLMTGGEALPIQVKAIVSDCAYTSVEEELTFQLKQLYKLPAFPFIPVTSLISRWKAGYSFREASALKQLAKVNVPVLFIHGEADTFVPTEMVYRLYEACPTEKKLLTVPRAGHGTAFQVDRTGYEAVLESFLEKNLSPSSFVSESSEAK</sequence>
<dbReference type="Pfam" id="PF03959">
    <property type="entry name" value="FSH1"/>
    <property type="match status" value="1"/>
</dbReference>
<keyword evidence="1" id="KW-0812">Transmembrane</keyword>
<keyword evidence="1" id="KW-1133">Transmembrane helix</keyword>
<evidence type="ECO:0000313" key="4">
    <source>
        <dbReference type="EMBL" id="OMF17165.1"/>
    </source>
</evidence>
<dbReference type="PANTHER" id="PTHR43358:SF4">
    <property type="entry name" value="ALPHA_BETA HYDROLASE FOLD-1 DOMAIN-CONTAINING PROTEIN"/>
    <property type="match status" value="1"/>
</dbReference>
<dbReference type="InterPro" id="IPR052920">
    <property type="entry name" value="DNA-binding_regulatory"/>
</dbReference>
<dbReference type="RefSeq" id="WP_076330532.1">
    <property type="nucleotide sequence ID" value="NZ_MRTJ01000001.1"/>
</dbReference>
<feature type="domain" description="AB hydrolase-1" evidence="2">
    <location>
        <begin position="93"/>
        <end position="216"/>
    </location>
</feature>
<evidence type="ECO:0000313" key="5">
    <source>
        <dbReference type="Proteomes" id="UP000187134"/>
    </source>
</evidence>
<evidence type="ECO:0000259" key="2">
    <source>
        <dbReference type="Pfam" id="PF00561"/>
    </source>
</evidence>